<dbReference type="RefSeq" id="WP_171582574.1">
    <property type="nucleotide sequence ID" value="NZ_JAAVLX010000010.1"/>
</dbReference>
<reference evidence="2 3" key="1">
    <citation type="submission" date="2020-03" db="EMBL/GenBank/DDBJ databases">
        <title>Bradyrhizobium diversity isolated from nodules of Indigofera sp.</title>
        <authorList>
            <person name="Klepa M."/>
            <person name="Helene L."/>
            <person name="Hungria M."/>
        </authorList>
    </citation>
    <scope>NUCLEOTIDE SEQUENCE [LARGE SCALE GENOMIC DNA]</scope>
    <source>
        <strain evidence="2 3">WSM 1791</strain>
    </source>
</reference>
<protein>
    <submittedName>
        <fullName evidence="2">Uncharacterized protein</fullName>
    </submittedName>
</protein>
<evidence type="ECO:0000256" key="1">
    <source>
        <dbReference type="SAM" id="MobiDB-lite"/>
    </source>
</evidence>
<comment type="caution">
    <text evidence="2">The sequence shown here is derived from an EMBL/GenBank/DDBJ whole genome shotgun (WGS) entry which is preliminary data.</text>
</comment>
<name>A0A7Y4LZ27_9BRAD</name>
<evidence type="ECO:0000313" key="3">
    <source>
        <dbReference type="Proteomes" id="UP000544122"/>
    </source>
</evidence>
<accession>A0A7Y4LZ27</accession>
<feature type="region of interest" description="Disordered" evidence="1">
    <location>
        <begin position="34"/>
        <end position="55"/>
    </location>
</feature>
<gene>
    <name evidence="2" type="ORF">HCN58_28040</name>
</gene>
<dbReference type="EMBL" id="JAAVLX010000010">
    <property type="protein sequence ID" value="NOJ43365.1"/>
    <property type="molecule type" value="Genomic_DNA"/>
</dbReference>
<dbReference type="AlphaFoldDB" id="A0A7Y4LZ27"/>
<proteinExistence type="predicted"/>
<organism evidence="2 3">
    <name type="scientific">Bradyrhizobium australiense</name>
    <dbReference type="NCBI Taxonomy" id="2721161"/>
    <lineage>
        <taxon>Bacteria</taxon>
        <taxon>Pseudomonadati</taxon>
        <taxon>Pseudomonadota</taxon>
        <taxon>Alphaproteobacteria</taxon>
        <taxon>Hyphomicrobiales</taxon>
        <taxon>Nitrobacteraceae</taxon>
        <taxon>Bradyrhizobium</taxon>
    </lineage>
</organism>
<dbReference type="Proteomes" id="UP000544122">
    <property type="component" value="Unassembled WGS sequence"/>
</dbReference>
<evidence type="ECO:0000313" key="2">
    <source>
        <dbReference type="EMBL" id="NOJ43365.1"/>
    </source>
</evidence>
<keyword evidence="3" id="KW-1185">Reference proteome</keyword>
<sequence length="55" mass="6487">MMVYLLPLVHRAAYRSLISFSNPETFSQWRPERNMTALGQQRHSERQLVASGLRR</sequence>